<evidence type="ECO:0000259" key="7">
    <source>
        <dbReference type="Pfam" id="PF08281"/>
    </source>
</evidence>
<dbReference type="InterPro" id="IPR036388">
    <property type="entry name" value="WH-like_DNA-bd_sf"/>
</dbReference>
<dbReference type="SUPFAM" id="SSF88659">
    <property type="entry name" value="Sigma3 and sigma4 domains of RNA polymerase sigma factors"/>
    <property type="match status" value="1"/>
</dbReference>
<comment type="similarity">
    <text evidence="1">Belongs to the sigma-70 factor family. ECF subfamily.</text>
</comment>
<keyword evidence="3" id="KW-0731">Sigma factor</keyword>
<name>A0ABX2IL04_9RHOO</name>
<dbReference type="InterPro" id="IPR007627">
    <property type="entry name" value="RNA_pol_sigma70_r2"/>
</dbReference>
<dbReference type="NCBIfam" id="TIGR02937">
    <property type="entry name" value="sigma70-ECF"/>
    <property type="match status" value="1"/>
</dbReference>
<dbReference type="Gene3D" id="1.10.10.10">
    <property type="entry name" value="Winged helix-like DNA-binding domain superfamily/Winged helix DNA-binding domain"/>
    <property type="match status" value="1"/>
</dbReference>
<gene>
    <name evidence="8" type="ORF">HJ583_011775</name>
</gene>
<keyword evidence="5" id="KW-0804">Transcription</keyword>
<feature type="domain" description="RNA polymerase sigma factor 70 region 4 type 2" evidence="7">
    <location>
        <begin position="103"/>
        <end position="155"/>
    </location>
</feature>
<dbReference type="Proteomes" id="UP000778523">
    <property type="component" value="Unassembled WGS sequence"/>
</dbReference>
<dbReference type="RefSeq" id="WP_170022117.1">
    <property type="nucleotide sequence ID" value="NZ_JABCSC020000003.1"/>
</dbReference>
<evidence type="ECO:0000256" key="1">
    <source>
        <dbReference type="ARBA" id="ARBA00010641"/>
    </source>
</evidence>
<dbReference type="PANTHER" id="PTHR43133:SF8">
    <property type="entry name" value="RNA POLYMERASE SIGMA FACTOR HI_1459-RELATED"/>
    <property type="match status" value="1"/>
</dbReference>
<dbReference type="PANTHER" id="PTHR43133">
    <property type="entry name" value="RNA POLYMERASE ECF-TYPE SIGMA FACTO"/>
    <property type="match status" value="1"/>
</dbReference>
<evidence type="ECO:0000256" key="2">
    <source>
        <dbReference type="ARBA" id="ARBA00023015"/>
    </source>
</evidence>
<dbReference type="InterPro" id="IPR014284">
    <property type="entry name" value="RNA_pol_sigma-70_dom"/>
</dbReference>
<keyword evidence="4" id="KW-0238">DNA-binding</keyword>
<dbReference type="SUPFAM" id="SSF88946">
    <property type="entry name" value="Sigma2 domain of RNA polymerase sigma factors"/>
    <property type="match status" value="1"/>
</dbReference>
<feature type="domain" description="RNA polymerase sigma-70 region 2" evidence="6">
    <location>
        <begin position="15"/>
        <end position="78"/>
    </location>
</feature>
<evidence type="ECO:0000313" key="9">
    <source>
        <dbReference type="Proteomes" id="UP000778523"/>
    </source>
</evidence>
<accession>A0ABX2IL04</accession>
<dbReference type="InterPro" id="IPR013324">
    <property type="entry name" value="RNA_pol_sigma_r3/r4-like"/>
</dbReference>
<comment type="caution">
    <text evidence="8">The sequence shown here is derived from an EMBL/GenBank/DDBJ whole genome shotgun (WGS) entry which is preliminary data.</text>
</comment>
<dbReference type="InterPro" id="IPR039425">
    <property type="entry name" value="RNA_pol_sigma-70-like"/>
</dbReference>
<evidence type="ECO:0000313" key="8">
    <source>
        <dbReference type="EMBL" id="NSL55707.1"/>
    </source>
</evidence>
<reference evidence="8 9" key="1">
    <citation type="submission" date="2020-06" db="EMBL/GenBank/DDBJ databases">
        <title>Draft genome of Uliginosibacterium sp. IMCC34675.</title>
        <authorList>
            <person name="Song J."/>
        </authorList>
    </citation>
    <scope>NUCLEOTIDE SEQUENCE [LARGE SCALE GENOMIC DNA]</scope>
    <source>
        <strain evidence="8 9">IMCC34675</strain>
    </source>
</reference>
<sequence length="187" mass="20791">MNESAAVPCLLTAWHAHEHVLHGWLIHQLHDKALAADLLQDVFLKALRQGQHFCTLENPRAWLFAVARNTLNDQLRRQHDSIELPDDLQLEHDEPAAVDSLAQCLPRVLGELSPADRDAITCCDIEGMSQADYAARLGISLPGAKSRVQRARQRLRRQLASACKVQLDEAGKVCCFTPRPPLEPADG</sequence>
<protein>
    <submittedName>
        <fullName evidence="8">Sigma-70 family RNA polymerase sigma factor</fullName>
    </submittedName>
</protein>
<dbReference type="EMBL" id="JABCSC020000003">
    <property type="protein sequence ID" value="NSL55707.1"/>
    <property type="molecule type" value="Genomic_DNA"/>
</dbReference>
<evidence type="ECO:0000256" key="4">
    <source>
        <dbReference type="ARBA" id="ARBA00023125"/>
    </source>
</evidence>
<dbReference type="Gene3D" id="1.10.1740.10">
    <property type="match status" value="1"/>
</dbReference>
<evidence type="ECO:0000259" key="6">
    <source>
        <dbReference type="Pfam" id="PF04542"/>
    </source>
</evidence>
<evidence type="ECO:0000256" key="5">
    <source>
        <dbReference type="ARBA" id="ARBA00023163"/>
    </source>
</evidence>
<dbReference type="InterPro" id="IPR013249">
    <property type="entry name" value="RNA_pol_sigma70_r4_t2"/>
</dbReference>
<dbReference type="Pfam" id="PF04542">
    <property type="entry name" value="Sigma70_r2"/>
    <property type="match status" value="1"/>
</dbReference>
<evidence type="ECO:0000256" key="3">
    <source>
        <dbReference type="ARBA" id="ARBA00023082"/>
    </source>
</evidence>
<dbReference type="InterPro" id="IPR013325">
    <property type="entry name" value="RNA_pol_sigma_r2"/>
</dbReference>
<keyword evidence="2" id="KW-0805">Transcription regulation</keyword>
<keyword evidence="9" id="KW-1185">Reference proteome</keyword>
<proteinExistence type="inferred from homology"/>
<dbReference type="Pfam" id="PF08281">
    <property type="entry name" value="Sigma70_r4_2"/>
    <property type="match status" value="1"/>
</dbReference>
<organism evidence="8 9">
    <name type="scientific">Uliginosibacterium aquaticum</name>
    <dbReference type="NCBI Taxonomy" id="2731212"/>
    <lineage>
        <taxon>Bacteria</taxon>
        <taxon>Pseudomonadati</taxon>
        <taxon>Pseudomonadota</taxon>
        <taxon>Betaproteobacteria</taxon>
        <taxon>Rhodocyclales</taxon>
        <taxon>Zoogloeaceae</taxon>
        <taxon>Uliginosibacterium</taxon>
    </lineage>
</organism>